<organism evidence="12 13">
    <name type="scientific">Asterophora parasitica</name>
    <dbReference type="NCBI Taxonomy" id="117018"/>
    <lineage>
        <taxon>Eukaryota</taxon>
        <taxon>Fungi</taxon>
        <taxon>Dikarya</taxon>
        <taxon>Basidiomycota</taxon>
        <taxon>Agaricomycotina</taxon>
        <taxon>Agaricomycetes</taxon>
        <taxon>Agaricomycetidae</taxon>
        <taxon>Agaricales</taxon>
        <taxon>Tricholomatineae</taxon>
        <taxon>Lyophyllaceae</taxon>
        <taxon>Asterophora</taxon>
    </lineage>
</organism>
<evidence type="ECO:0000256" key="6">
    <source>
        <dbReference type="ARBA" id="ARBA00022679"/>
    </source>
</evidence>
<name>A0A9P7GF02_9AGAR</name>
<evidence type="ECO:0008006" key="14">
    <source>
        <dbReference type="Google" id="ProtNLM"/>
    </source>
</evidence>
<keyword evidence="3" id="KW-0690">Ribosome biogenesis</keyword>
<dbReference type="GO" id="GO:0070037">
    <property type="term" value="F:rRNA (pseudouridine) methyltransferase activity"/>
    <property type="evidence" value="ECO:0007669"/>
    <property type="project" value="InterPro"/>
</dbReference>
<evidence type="ECO:0000256" key="4">
    <source>
        <dbReference type="ARBA" id="ARBA00022552"/>
    </source>
</evidence>
<keyword evidence="5" id="KW-0489">Methyltransferase</keyword>
<dbReference type="AlphaFoldDB" id="A0A9P7GF02"/>
<comment type="caution">
    <text evidence="12">The sequence shown here is derived from an EMBL/GenBank/DDBJ whole genome shotgun (WGS) entry which is preliminary data.</text>
</comment>
<dbReference type="FunFam" id="3.40.1280.10:FF:000003">
    <property type="entry name" value="Ribosomal RNA small subunit methyltransferase"/>
    <property type="match status" value="1"/>
</dbReference>
<evidence type="ECO:0000256" key="2">
    <source>
        <dbReference type="ARBA" id="ARBA00008115"/>
    </source>
</evidence>
<dbReference type="PANTHER" id="PTHR12636:SF5">
    <property type="entry name" value="RIBOSOMAL RNA SMALL SUBUNIT METHYLTRANSFERASE NEP1"/>
    <property type="match status" value="1"/>
</dbReference>
<dbReference type="PANTHER" id="PTHR12636">
    <property type="entry name" value="NEP1/MRA1"/>
    <property type="match status" value="1"/>
</dbReference>
<keyword evidence="4" id="KW-0698">rRNA processing</keyword>
<dbReference type="InterPro" id="IPR029026">
    <property type="entry name" value="tRNA_m1G_MTases_N"/>
</dbReference>
<keyword evidence="6" id="KW-0808">Transferase</keyword>
<dbReference type="Gene3D" id="3.40.1280.10">
    <property type="match status" value="1"/>
</dbReference>
<evidence type="ECO:0000256" key="7">
    <source>
        <dbReference type="ARBA" id="ARBA00022691"/>
    </source>
</evidence>
<comment type="subcellular location">
    <subcellularLocation>
        <location evidence="1">Nucleus</location>
        <location evidence="1">Nucleolus</location>
    </subcellularLocation>
</comment>
<dbReference type="Proteomes" id="UP000775547">
    <property type="component" value="Unassembled WGS sequence"/>
</dbReference>
<evidence type="ECO:0000313" key="12">
    <source>
        <dbReference type="EMBL" id="KAG5645792.1"/>
    </source>
</evidence>
<evidence type="ECO:0000313" key="13">
    <source>
        <dbReference type="Proteomes" id="UP000775547"/>
    </source>
</evidence>
<keyword evidence="7" id="KW-0949">S-adenosyl-L-methionine</keyword>
<reference evidence="12" key="1">
    <citation type="submission" date="2020-07" db="EMBL/GenBank/DDBJ databases">
        <authorList>
            <person name="Nieuwenhuis M."/>
            <person name="Van De Peppel L.J.J."/>
        </authorList>
    </citation>
    <scope>NUCLEOTIDE SEQUENCE</scope>
    <source>
        <strain evidence="12">AP01</strain>
        <tissue evidence="12">Mycelium</tissue>
    </source>
</reference>
<evidence type="ECO:0000256" key="8">
    <source>
        <dbReference type="ARBA" id="ARBA00022730"/>
    </source>
</evidence>
<reference evidence="12" key="2">
    <citation type="submission" date="2021-10" db="EMBL/GenBank/DDBJ databases">
        <title>Phylogenomics reveals ancestral predisposition of the termite-cultivated fungus Termitomyces towards a domesticated lifestyle.</title>
        <authorList>
            <person name="Auxier B."/>
            <person name="Grum-Grzhimaylo A."/>
            <person name="Cardenas M.E."/>
            <person name="Lodge J.D."/>
            <person name="Laessoe T."/>
            <person name="Pedersen O."/>
            <person name="Smith M.E."/>
            <person name="Kuyper T.W."/>
            <person name="Franco-Molano E.A."/>
            <person name="Baroni T.J."/>
            <person name="Aanen D.K."/>
        </authorList>
    </citation>
    <scope>NUCLEOTIDE SEQUENCE</scope>
    <source>
        <strain evidence="12">AP01</strain>
        <tissue evidence="12">Mycelium</tissue>
    </source>
</reference>
<gene>
    <name evidence="12" type="ORF">DXG03_005329</name>
</gene>
<dbReference type="GO" id="GO:0032040">
    <property type="term" value="C:small-subunit processome"/>
    <property type="evidence" value="ECO:0007669"/>
    <property type="project" value="TreeGrafter"/>
</dbReference>
<dbReference type="InterPro" id="IPR005304">
    <property type="entry name" value="Rbsml_bgen_MeTrfase_EMG1/NEP1"/>
</dbReference>
<protein>
    <recommendedName>
        <fullName evidence="14">Nep1-domain-containing protein</fullName>
    </recommendedName>
</protein>
<dbReference type="GO" id="GO:0019843">
    <property type="term" value="F:rRNA binding"/>
    <property type="evidence" value="ECO:0007669"/>
    <property type="project" value="UniProtKB-KW"/>
</dbReference>
<keyword evidence="13" id="KW-1185">Reference proteome</keyword>
<dbReference type="SUPFAM" id="SSF75217">
    <property type="entry name" value="alpha/beta knot"/>
    <property type="match status" value="1"/>
</dbReference>
<feature type="compositionally biased region" description="Polar residues" evidence="11">
    <location>
        <begin position="74"/>
        <end position="95"/>
    </location>
</feature>
<evidence type="ECO:0000256" key="11">
    <source>
        <dbReference type="SAM" id="MobiDB-lite"/>
    </source>
</evidence>
<dbReference type="InterPro" id="IPR029028">
    <property type="entry name" value="Alpha/beta_knot_MTases"/>
</dbReference>
<comment type="similarity">
    <text evidence="2">Belongs to the class IV-like SAM-binding methyltransferase superfamily. RNA methyltransferase NEP1 family.</text>
</comment>
<evidence type="ECO:0000256" key="9">
    <source>
        <dbReference type="ARBA" id="ARBA00022884"/>
    </source>
</evidence>
<dbReference type="Pfam" id="PF03587">
    <property type="entry name" value="EMG1"/>
    <property type="match status" value="1"/>
</dbReference>
<keyword evidence="8" id="KW-0699">rRNA-binding</keyword>
<evidence type="ECO:0000256" key="3">
    <source>
        <dbReference type="ARBA" id="ARBA00022517"/>
    </source>
</evidence>
<dbReference type="OrthoDB" id="269804at2759"/>
<keyword evidence="9" id="KW-0694">RNA-binding</keyword>
<evidence type="ECO:0000256" key="5">
    <source>
        <dbReference type="ARBA" id="ARBA00022603"/>
    </source>
</evidence>
<evidence type="ECO:0000256" key="1">
    <source>
        <dbReference type="ARBA" id="ARBA00004604"/>
    </source>
</evidence>
<proteinExistence type="inferred from homology"/>
<accession>A0A9P7GF02</accession>
<keyword evidence="10" id="KW-0539">Nucleus</keyword>
<dbReference type="EMBL" id="JABCKV010000032">
    <property type="protein sequence ID" value="KAG5645792.1"/>
    <property type="molecule type" value="Genomic_DNA"/>
</dbReference>
<sequence>MDNTIVPARRRRHSGSIDNDHLHHPTPTKISSGTNIQPPPRPKSTPGDRPTQRRRQQSPIPSSVEADGEIHGSQHMQIDSTSTSDQQTPVLSVLNTTTTVSAIKERPTKPLPAPKSRAKMPAPNPHNPVPIVANPSMLPVQAHVSRGGVASSNRRLYVILEQACLEAYRISGGGGSKGRNGKGEGEVKYTLLNCDDHQGILAKTGRDIADARPDITHQCLLTLLDSPLNKAGLLQVYIHTAKGVLIEVNPHVRIPRTFKRFSGLMVQLLHKLSIRGVNGPEKLLKVIKNPITDHLPPNTIKLTLSGDAPTQKLSKYLPTLPTTHNIAVFVGAMARGKDDFADGYVDEKISISDYSLSASVACGKVRRFALTRPPPSAHCLLLVQFCCALEDLWDIC</sequence>
<feature type="region of interest" description="Disordered" evidence="11">
    <location>
        <begin position="1"/>
        <end position="123"/>
    </location>
</feature>
<evidence type="ECO:0000256" key="10">
    <source>
        <dbReference type="ARBA" id="ARBA00023242"/>
    </source>
</evidence>
<dbReference type="GO" id="GO:0070475">
    <property type="term" value="P:rRNA base methylation"/>
    <property type="evidence" value="ECO:0007669"/>
    <property type="project" value="InterPro"/>
</dbReference>
<dbReference type="CDD" id="cd18088">
    <property type="entry name" value="Nep1-like"/>
    <property type="match status" value="1"/>
</dbReference>